<dbReference type="InterPro" id="IPR004268">
    <property type="entry name" value="MurJ"/>
</dbReference>
<keyword evidence="17" id="KW-0472">Membrane</keyword>
<keyword evidence="12" id="KW-0274">FAD</keyword>
<dbReference type="NCBIfam" id="NF004159">
    <property type="entry name" value="PRK05627.1-2"/>
    <property type="match status" value="1"/>
</dbReference>
<evidence type="ECO:0000256" key="15">
    <source>
        <dbReference type="ARBA" id="ARBA00022984"/>
    </source>
</evidence>
<dbReference type="NCBIfam" id="TIGR01695">
    <property type="entry name" value="murJ_mviN"/>
    <property type="match status" value="1"/>
</dbReference>
<dbReference type="EMBL" id="OB660025">
    <property type="protein sequence ID" value="CAD7222051.1"/>
    <property type="molecule type" value="Genomic_DNA"/>
</dbReference>
<dbReference type="PANTHER" id="PTHR47019:SF1">
    <property type="entry name" value="LIPID II FLIPPASE MURJ"/>
    <property type="match status" value="1"/>
</dbReference>
<reference evidence="19" key="1">
    <citation type="submission" date="2020-11" db="EMBL/GenBank/DDBJ databases">
        <authorList>
            <person name="Tran Van P."/>
        </authorList>
    </citation>
    <scope>NUCLEOTIDE SEQUENCE</scope>
</reference>
<evidence type="ECO:0000256" key="14">
    <source>
        <dbReference type="ARBA" id="ARBA00022960"/>
    </source>
</evidence>
<protein>
    <submittedName>
        <fullName evidence="19">Uncharacterized protein</fullName>
    </submittedName>
</protein>
<evidence type="ECO:0000256" key="4">
    <source>
        <dbReference type="ARBA" id="ARBA00022475"/>
    </source>
</evidence>
<evidence type="ECO:0000256" key="5">
    <source>
        <dbReference type="ARBA" id="ARBA00022630"/>
    </source>
</evidence>
<dbReference type="HAMAP" id="MF_02078">
    <property type="entry name" value="MurJ_MviN"/>
    <property type="match status" value="1"/>
</dbReference>
<dbReference type="SUPFAM" id="SSF82114">
    <property type="entry name" value="Riboflavin kinase-like"/>
    <property type="match status" value="1"/>
</dbReference>
<sequence>MRNHSSKVKPPPRQSGLLRSGVIVSAFTLLSRILGFVRDQVVAIIFGSGVYTDAFLAAFKIPNFLRRLFAEGAFAQAFVPVFSEYRANRSEAELKDLAAHVSGTLSGILLLVTLLGMLGAPLLTLLFAPGFTDNTRFDLASGMLRITFPYLLFVSLTAYVGSILNSFGKFAIPAATPVILNLFLIAAAIFLSPHLEVPIQALAWGVCFAGAGQLVFQLPHLKKLGLLVRPRWGWKHSGVRKVFRLMLPGIFGSSVAQINLLLDTVIASFLATGTLGWLYFADRLLEFPLGLFGIAIATVILPRLATEHAQKSPDNFRKTLDWALRLAIFVALPATVGLFLLARPIVSTLFEYGAYTAHDSDMSAAALSAYALGLPAFILIKILAPGYFARQDTKTPVRIGVIAMISNMLFNIALVVPMVMLGSTTPHVGLAIATTLSGWLQVVMLYRGLSKEGVYAISQENRRWLGVFRTMELIRGIHNLKTDHRRKAGCVATIGNFDGVHLGHQELFRQLTATADKLNLASCIISFDPLPHEFFAKPEDIQARLTYFREKIHAIANYNPDEVLILRFDGTLANLEAQEFIDRILVKGLDLRHLIVGDDFKFGRGRKGDFSTLLEAGKQHNFKVVPTETVSLNGKRVSSTLIRTHLQNGELELAAQLLGRPYSMEGRVVYGQQLGRELGYPTANILLKRHKTPVHGIFVVEVVNESGKCFAGMASLGERPTVGAGETLLEVHLFGFNANLYGQHLKVVFLHKIRDEQHFDSLDELILAIRSDEEISRKWFEKNQN</sequence>
<dbReference type="NCBIfam" id="TIGR00083">
    <property type="entry name" value="ribF"/>
    <property type="match status" value="1"/>
</dbReference>
<evidence type="ECO:0000256" key="18">
    <source>
        <dbReference type="ARBA" id="ARBA00023268"/>
    </source>
</evidence>
<keyword evidence="9" id="KW-0548">Nucleotidyltransferase</keyword>
<dbReference type="GO" id="GO:0008531">
    <property type="term" value="F:riboflavin kinase activity"/>
    <property type="evidence" value="ECO:0007669"/>
    <property type="project" value="InterPro"/>
</dbReference>
<dbReference type="UniPathway" id="UPA00276">
    <property type="reaction ID" value="UER00406"/>
</dbReference>
<dbReference type="Gene3D" id="2.40.30.30">
    <property type="entry name" value="Riboflavin kinase-like"/>
    <property type="match status" value="1"/>
</dbReference>
<evidence type="ECO:0000256" key="2">
    <source>
        <dbReference type="ARBA" id="ARBA00004726"/>
    </source>
</evidence>
<dbReference type="OrthoDB" id="410289at2759"/>
<evidence type="ECO:0000313" key="19">
    <source>
        <dbReference type="EMBL" id="CAD7222051.1"/>
    </source>
</evidence>
<dbReference type="GO" id="GO:0006747">
    <property type="term" value="P:FAD biosynthetic process"/>
    <property type="evidence" value="ECO:0007669"/>
    <property type="project" value="UniProtKB-UniPathway"/>
</dbReference>
<evidence type="ECO:0000256" key="6">
    <source>
        <dbReference type="ARBA" id="ARBA00022643"/>
    </source>
</evidence>
<evidence type="ECO:0000256" key="12">
    <source>
        <dbReference type="ARBA" id="ARBA00022827"/>
    </source>
</evidence>
<evidence type="ECO:0000256" key="3">
    <source>
        <dbReference type="ARBA" id="ARBA00005201"/>
    </source>
</evidence>
<dbReference type="InterPro" id="IPR015864">
    <property type="entry name" value="FAD_synthase"/>
</dbReference>
<keyword evidence="18" id="KW-0511">Multifunctional enzyme</keyword>
<dbReference type="GO" id="GO:0005886">
    <property type="term" value="C:plasma membrane"/>
    <property type="evidence" value="ECO:0007669"/>
    <property type="project" value="UniProtKB-SubCell"/>
</dbReference>
<dbReference type="GO" id="GO:0009231">
    <property type="term" value="P:riboflavin biosynthetic process"/>
    <property type="evidence" value="ECO:0007669"/>
    <property type="project" value="InterPro"/>
</dbReference>
<dbReference type="InterPro" id="IPR015865">
    <property type="entry name" value="Riboflavin_kinase_bac/euk"/>
</dbReference>
<dbReference type="GO" id="GO:0015648">
    <property type="term" value="F:lipid-linked peptidoglycan transporter activity"/>
    <property type="evidence" value="ECO:0007669"/>
    <property type="project" value="TreeGrafter"/>
</dbReference>
<comment type="pathway">
    <text evidence="3">Cofactor biosynthesis; FMN biosynthesis; FMN from riboflavin (ATP route): step 1/1.</text>
</comment>
<dbReference type="Gene3D" id="3.40.50.620">
    <property type="entry name" value="HUPs"/>
    <property type="match status" value="1"/>
</dbReference>
<evidence type="ECO:0000256" key="13">
    <source>
        <dbReference type="ARBA" id="ARBA00022840"/>
    </source>
</evidence>
<dbReference type="PANTHER" id="PTHR47019">
    <property type="entry name" value="LIPID II FLIPPASE MURJ"/>
    <property type="match status" value="1"/>
</dbReference>
<keyword evidence="13" id="KW-0067">ATP-binding</keyword>
<evidence type="ECO:0000256" key="10">
    <source>
        <dbReference type="ARBA" id="ARBA00022741"/>
    </source>
</evidence>
<dbReference type="CDD" id="cd13123">
    <property type="entry name" value="MATE_MurJ_like"/>
    <property type="match status" value="1"/>
</dbReference>
<keyword evidence="8" id="KW-0812">Transmembrane</keyword>
<dbReference type="GO" id="GO:0034204">
    <property type="term" value="P:lipid translocation"/>
    <property type="evidence" value="ECO:0007669"/>
    <property type="project" value="TreeGrafter"/>
</dbReference>
<keyword evidence="15" id="KW-0573">Peptidoglycan synthesis</keyword>
<dbReference type="PRINTS" id="PR01806">
    <property type="entry name" value="VIRFACTRMVIN"/>
</dbReference>
<dbReference type="SMART" id="SM00904">
    <property type="entry name" value="Flavokinase"/>
    <property type="match status" value="1"/>
</dbReference>
<dbReference type="InterPro" id="IPR002606">
    <property type="entry name" value="Riboflavin_kinase_bac"/>
</dbReference>
<evidence type="ECO:0000256" key="7">
    <source>
        <dbReference type="ARBA" id="ARBA00022679"/>
    </source>
</evidence>
<comment type="pathway">
    <text evidence="2">Cofactor biosynthesis; FAD biosynthesis; FAD from FMN: step 1/1.</text>
</comment>
<proteinExistence type="inferred from homology"/>
<keyword evidence="7" id="KW-0808">Transferase</keyword>
<dbReference type="FunFam" id="3.40.50.620:FF:000021">
    <property type="entry name" value="Riboflavin biosynthesis protein"/>
    <property type="match status" value="1"/>
</dbReference>
<dbReference type="AlphaFoldDB" id="A0A7R8W1K5"/>
<dbReference type="UniPathway" id="UPA00277">
    <property type="reaction ID" value="UER00407"/>
</dbReference>
<keyword evidence="14" id="KW-0133">Cell shape</keyword>
<dbReference type="CDD" id="cd02064">
    <property type="entry name" value="FAD_synthetase_N"/>
    <property type="match status" value="1"/>
</dbReference>
<keyword evidence="6" id="KW-0288">FMN</keyword>
<keyword evidence="11" id="KW-0418">Kinase</keyword>
<dbReference type="GO" id="GO:0005524">
    <property type="term" value="F:ATP binding"/>
    <property type="evidence" value="ECO:0007669"/>
    <property type="project" value="UniProtKB-KW"/>
</dbReference>
<dbReference type="InterPro" id="IPR014729">
    <property type="entry name" value="Rossmann-like_a/b/a_fold"/>
</dbReference>
<dbReference type="InterPro" id="IPR023465">
    <property type="entry name" value="Riboflavin_kinase_dom_sf"/>
</dbReference>
<evidence type="ECO:0000256" key="9">
    <source>
        <dbReference type="ARBA" id="ARBA00022695"/>
    </source>
</evidence>
<dbReference type="Pfam" id="PF06574">
    <property type="entry name" value="FAD_syn"/>
    <property type="match status" value="1"/>
</dbReference>
<dbReference type="Pfam" id="PF03023">
    <property type="entry name" value="MurJ"/>
    <property type="match status" value="1"/>
</dbReference>
<dbReference type="GO" id="GO:0009398">
    <property type="term" value="P:FMN biosynthetic process"/>
    <property type="evidence" value="ECO:0007669"/>
    <property type="project" value="UniProtKB-UniPathway"/>
</dbReference>
<keyword evidence="4" id="KW-1003">Cell membrane</keyword>
<accession>A0A7R8W1K5</accession>
<dbReference type="NCBIfam" id="NF004162">
    <property type="entry name" value="PRK05627.1-5"/>
    <property type="match status" value="1"/>
</dbReference>
<dbReference type="NCBIfam" id="NF004163">
    <property type="entry name" value="PRK05627.1-6"/>
    <property type="match status" value="1"/>
</dbReference>
<name>A0A7R8W1K5_9CRUS</name>
<keyword evidence="10" id="KW-0547">Nucleotide-binding</keyword>
<comment type="subcellular location">
    <subcellularLocation>
        <location evidence="1">Cell membrane</location>
        <topology evidence="1">Multi-pass membrane protein</topology>
    </subcellularLocation>
</comment>
<dbReference type="SUPFAM" id="SSF52374">
    <property type="entry name" value="Nucleotidylyl transferase"/>
    <property type="match status" value="1"/>
</dbReference>
<gene>
    <name evidence="19" type="ORF">CTOB1V02_LOCUS70</name>
</gene>
<dbReference type="GO" id="GO:0008360">
    <property type="term" value="P:regulation of cell shape"/>
    <property type="evidence" value="ECO:0007669"/>
    <property type="project" value="UniProtKB-KW"/>
</dbReference>
<dbReference type="GO" id="GO:0003919">
    <property type="term" value="F:FMN adenylyltransferase activity"/>
    <property type="evidence" value="ECO:0007669"/>
    <property type="project" value="InterPro"/>
</dbReference>
<dbReference type="Pfam" id="PF01687">
    <property type="entry name" value="Flavokinase"/>
    <property type="match status" value="1"/>
</dbReference>
<evidence type="ECO:0000256" key="17">
    <source>
        <dbReference type="ARBA" id="ARBA00023136"/>
    </source>
</evidence>
<evidence type="ECO:0000256" key="11">
    <source>
        <dbReference type="ARBA" id="ARBA00022777"/>
    </source>
</evidence>
<keyword evidence="16" id="KW-1133">Transmembrane helix</keyword>
<keyword evidence="5" id="KW-0285">Flavoprotein</keyword>
<evidence type="ECO:0000256" key="8">
    <source>
        <dbReference type="ARBA" id="ARBA00022692"/>
    </source>
</evidence>
<dbReference type="InterPro" id="IPR051050">
    <property type="entry name" value="Lipid_II_flippase_MurJ/MviN"/>
</dbReference>
<organism evidence="19">
    <name type="scientific">Cyprideis torosa</name>
    <dbReference type="NCBI Taxonomy" id="163714"/>
    <lineage>
        <taxon>Eukaryota</taxon>
        <taxon>Metazoa</taxon>
        <taxon>Ecdysozoa</taxon>
        <taxon>Arthropoda</taxon>
        <taxon>Crustacea</taxon>
        <taxon>Oligostraca</taxon>
        <taxon>Ostracoda</taxon>
        <taxon>Podocopa</taxon>
        <taxon>Podocopida</taxon>
        <taxon>Cytherocopina</taxon>
        <taxon>Cytheroidea</taxon>
        <taxon>Cytherideidae</taxon>
        <taxon>Cyprideis</taxon>
    </lineage>
</organism>
<evidence type="ECO:0000256" key="1">
    <source>
        <dbReference type="ARBA" id="ARBA00004651"/>
    </source>
</evidence>
<evidence type="ECO:0000256" key="16">
    <source>
        <dbReference type="ARBA" id="ARBA00022989"/>
    </source>
</evidence>